<dbReference type="InterPro" id="IPR001128">
    <property type="entry name" value="Cyt_P450"/>
</dbReference>
<evidence type="ECO:0000256" key="4">
    <source>
        <dbReference type="ARBA" id="ARBA00023002"/>
    </source>
</evidence>
<keyword evidence="3 7" id="KW-0479">Metal-binding</keyword>
<sequence length="324" mass="36074">MTYQEAFGTSAEYMGHSPFSSHKLAWRSFLEWRWYMEDLVKAQRETRLLGQESQNLLDSLVAAGDDEEKGRISESAILGNIWVFVLGGYHTSSNTLHFIFILLAIHPEIQRELQKSLDEHFGDRPPSTWTHEVDFPALLNGHLGAVIAETVRVFGVLPFIPKSTGSSSQTLTLDGGLYTVPAETTILINTSAVHRNPKYWPITPPKPGERAPFPVSNWDPWRWLQIESGNGLFNPRPGSYISFSEGARQCIGKRFAQVELCAVLARVLKEGSIELAVKGGNSEKGSLDWAQARDHAIKELSDGVGFGMSLELFGKVELSFVSRD</sequence>
<proteinExistence type="inferred from homology"/>
<dbReference type="GeneID" id="43600554"/>
<evidence type="ECO:0000313" key="9">
    <source>
        <dbReference type="EMBL" id="RDL34577.1"/>
    </source>
</evidence>
<dbReference type="PROSITE" id="PS00086">
    <property type="entry name" value="CYTOCHROME_P450"/>
    <property type="match status" value="1"/>
</dbReference>
<name>A0A370THA1_9HELO</name>
<dbReference type="EMBL" id="NPIC01000007">
    <property type="protein sequence ID" value="RDL34577.1"/>
    <property type="molecule type" value="Genomic_DNA"/>
</dbReference>
<dbReference type="RefSeq" id="XP_031867559.1">
    <property type="nucleotide sequence ID" value="XM_032016328.1"/>
</dbReference>
<organism evidence="9 10">
    <name type="scientific">Venustampulla echinocandica</name>
    <dbReference type="NCBI Taxonomy" id="2656787"/>
    <lineage>
        <taxon>Eukaryota</taxon>
        <taxon>Fungi</taxon>
        <taxon>Dikarya</taxon>
        <taxon>Ascomycota</taxon>
        <taxon>Pezizomycotina</taxon>
        <taxon>Leotiomycetes</taxon>
        <taxon>Helotiales</taxon>
        <taxon>Pleuroascaceae</taxon>
        <taxon>Venustampulla</taxon>
    </lineage>
</organism>
<evidence type="ECO:0000313" key="10">
    <source>
        <dbReference type="Proteomes" id="UP000254866"/>
    </source>
</evidence>
<dbReference type="AlphaFoldDB" id="A0A370THA1"/>
<evidence type="ECO:0008006" key="11">
    <source>
        <dbReference type="Google" id="ProtNLM"/>
    </source>
</evidence>
<comment type="similarity">
    <text evidence="1 8">Belongs to the cytochrome P450 family.</text>
</comment>
<evidence type="ECO:0000256" key="5">
    <source>
        <dbReference type="ARBA" id="ARBA00023004"/>
    </source>
</evidence>
<dbReference type="GO" id="GO:0020037">
    <property type="term" value="F:heme binding"/>
    <property type="evidence" value="ECO:0007669"/>
    <property type="project" value="InterPro"/>
</dbReference>
<feature type="binding site" description="axial binding residue" evidence="7">
    <location>
        <position position="250"/>
    </location>
    <ligand>
        <name>heme</name>
        <dbReference type="ChEBI" id="CHEBI:30413"/>
    </ligand>
    <ligandPart>
        <name>Fe</name>
        <dbReference type="ChEBI" id="CHEBI:18248"/>
    </ligandPart>
</feature>
<evidence type="ECO:0000256" key="6">
    <source>
        <dbReference type="ARBA" id="ARBA00023033"/>
    </source>
</evidence>
<dbReference type="Proteomes" id="UP000254866">
    <property type="component" value="Unassembled WGS sequence"/>
</dbReference>
<dbReference type="GO" id="GO:0016705">
    <property type="term" value="F:oxidoreductase activity, acting on paired donors, with incorporation or reduction of molecular oxygen"/>
    <property type="evidence" value="ECO:0007669"/>
    <property type="project" value="InterPro"/>
</dbReference>
<dbReference type="OrthoDB" id="1470350at2759"/>
<protein>
    <recommendedName>
        <fullName evidence="11">Cytochrome P450</fullName>
    </recommendedName>
</protein>
<keyword evidence="2 7" id="KW-0349">Heme</keyword>
<dbReference type="PANTHER" id="PTHR24291:SF50">
    <property type="entry name" value="BIFUNCTIONAL ALBAFLAVENONE MONOOXYGENASE_TERPENE SYNTHASE"/>
    <property type="match status" value="1"/>
</dbReference>
<dbReference type="GO" id="GO:0005506">
    <property type="term" value="F:iron ion binding"/>
    <property type="evidence" value="ECO:0007669"/>
    <property type="project" value="InterPro"/>
</dbReference>
<dbReference type="STRING" id="2656787.A0A370THA1"/>
<keyword evidence="6 8" id="KW-0503">Monooxygenase</keyword>
<accession>A0A370THA1</accession>
<evidence type="ECO:0000256" key="2">
    <source>
        <dbReference type="ARBA" id="ARBA00022617"/>
    </source>
</evidence>
<keyword evidence="10" id="KW-1185">Reference proteome</keyword>
<evidence type="ECO:0000256" key="3">
    <source>
        <dbReference type="ARBA" id="ARBA00022723"/>
    </source>
</evidence>
<dbReference type="PRINTS" id="PR00463">
    <property type="entry name" value="EP450I"/>
</dbReference>
<dbReference type="Pfam" id="PF00067">
    <property type="entry name" value="p450"/>
    <property type="match status" value="1"/>
</dbReference>
<dbReference type="GO" id="GO:0004497">
    <property type="term" value="F:monooxygenase activity"/>
    <property type="evidence" value="ECO:0007669"/>
    <property type="project" value="UniProtKB-KW"/>
</dbReference>
<comment type="caution">
    <text evidence="9">The sequence shown here is derived from an EMBL/GenBank/DDBJ whole genome shotgun (WGS) entry which is preliminary data.</text>
</comment>
<keyword evidence="4 8" id="KW-0560">Oxidoreductase</keyword>
<dbReference type="InterPro" id="IPR050196">
    <property type="entry name" value="Cytochrome_P450_Monoox"/>
</dbReference>
<dbReference type="PRINTS" id="PR00385">
    <property type="entry name" value="P450"/>
</dbReference>
<evidence type="ECO:0000256" key="1">
    <source>
        <dbReference type="ARBA" id="ARBA00010617"/>
    </source>
</evidence>
<reference evidence="9 10" key="1">
    <citation type="journal article" date="2018" name="IMA Fungus">
        <title>IMA Genome-F 9: Draft genome sequence of Annulohypoxylon stygium, Aspergillus mulundensis, Berkeleyomyces basicola (syn. Thielaviopsis basicola), Ceratocystis smalleyi, two Cercospora beticola strains, Coleophoma cylindrospora, Fusarium fracticaudum, Phialophora cf. hyalina, and Morchella septimelata.</title>
        <authorList>
            <person name="Wingfield B.D."/>
            <person name="Bills G.F."/>
            <person name="Dong Y."/>
            <person name="Huang W."/>
            <person name="Nel W.J."/>
            <person name="Swalarsk-Parry B.S."/>
            <person name="Vaghefi N."/>
            <person name="Wilken P.M."/>
            <person name="An Z."/>
            <person name="de Beer Z.W."/>
            <person name="De Vos L."/>
            <person name="Chen L."/>
            <person name="Duong T.A."/>
            <person name="Gao Y."/>
            <person name="Hammerbacher A."/>
            <person name="Kikkert J.R."/>
            <person name="Li Y."/>
            <person name="Li H."/>
            <person name="Li K."/>
            <person name="Li Q."/>
            <person name="Liu X."/>
            <person name="Ma X."/>
            <person name="Naidoo K."/>
            <person name="Pethybridge S.J."/>
            <person name="Sun J."/>
            <person name="Steenkamp E.T."/>
            <person name="van der Nest M.A."/>
            <person name="van Wyk S."/>
            <person name="Wingfield M.J."/>
            <person name="Xiong C."/>
            <person name="Yue Q."/>
            <person name="Zhang X."/>
        </authorList>
    </citation>
    <scope>NUCLEOTIDE SEQUENCE [LARGE SCALE GENOMIC DNA]</scope>
    <source>
        <strain evidence="9 10">BP 5553</strain>
    </source>
</reference>
<dbReference type="PANTHER" id="PTHR24291">
    <property type="entry name" value="CYTOCHROME P450 FAMILY 4"/>
    <property type="match status" value="1"/>
</dbReference>
<keyword evidence="5 7" id="KW-0408">Iron</keyword>
<gene>
    <name evidence="9" type="ORF">BP5553_07705</name>
</gene>
<comment type="cofactor">
    <cofactor evidence="7">
        <name>heme</name>
        <dbReference type="ChEBI" id="CHEBI:30413"/>
    </cofactor>
</comment>
<evidence type="ECO:0000256" key="8">
    <source>
        <dbReference type="RuleBase" id="RU000461"/>
    </source>
</evidence>
<dbReference type="InterPro" id="IPR002401">
    <property type="entry name" value="Cyt_P450_E_grp-I"/>
</dbReference>
<evidence type="ECO:0000256" key="7">
    <source>
        <dbReference type="PIRSR" id="PIRSR602401-1"/>
    </source>
</evidence>
<dbReference type="InterPro" id="IPR017972">
    <property type="entry name" value="Cyt_P450_CS"/>
</dbReference>
<dbReference type="SUPFAM" id="SSF48264">
    <property type="entry name" value="Cytochrome P450"/>
    <property type="match status" value="1"/>
</dbReference>
<dbReference type="InterPro" id="IPR036396">
    <property type="entry name" value="Cyt_P450_sf"/>
</dbReference>
<dbReference type="Gene3D" id="1.10.630.10">
    <property type="entry name" value="Cytochrome P450"/>
    <property type="match status" value="1"/>
</dbReference>